<protein>
    <submittedName>
        <fullName evidence="10">Ger(X)C family spore germination protein</fullName>
    </submittedName>
</protein>
<dbReference type="PANTHER" id="PTHR35789:SF1">
    <property type="entry name" value="SPORE GERMINATION PROTEIN B3"/>
    <property type="match status" value="1"/>
</dbReference>
<evidence type="ECO:0000256" key="1">
    <source>
        <dbReference type="ARBA" id="ARBA00004635"/>
    </source>
</evidence>
<keyword evidence="6" id="KW-0564">Palmitate</keyword>
<accession>A0A6L8V6K4</accession>
<evidence type="ECO:0000256" key="4">
    <source>
        <dbReference type="ARBA" id="ARBA00022729"/>
    </source>
</evidence>
<evidence type="ECO:0000256" key="6">
    <source>
        <dbReference type="ARBA" id="ARBA00023139"/>
    </source>
</evidence>
<keyword evidence="3" id="KW-0309">Germination</keyword>
<comment type="caution">
    <text evidence="10">The sequence shown here is derived from an EMBL/GenBank/DDBJ whole genome shotgun (WGS) entry which is preliminary data.</text>
</comment>
<evidence type="ECO:0000313" key="10">
    <source>
        <dbReference type="EMBL" id="MZQ85241.1"/>
    </source>
</evidence>
<dbReference type="PROSITE" id="PS51257">
    <property type="entry name" value="PROKAR_LIPOPROTEIN"/>
    <property type="match status" value="1"/>
</dbReference>
<sequence length="400" mass="44171">MRRLGRILCTLSLLGLVLSGCWDRHELNDLAITVGVGFDKSGDEYLVTAQIVNPNEVASKKGAGYSTPITTLSATGISTLEAARKLTTSAPRKLFASHLRIIVIGEELAREGVAKVLDGITRDHEIRSDFYIIVARGTTAAKVLQILTPIERIPANKMFKTLETSEKAWAPTVSVRIDQFITKLSEPTTESVLTGIRIEGDAKKGSSKSSLAETEPITNLQYTGLALFKEDKLVDWLNEEESKGYNYIIGNVKSTMGHLRCPKGGTITVEIVRANSKIKGAVKNGKPEINIHVMLEDNISEVQCDIDLLDPDTILELEKIAANSLKKVMYDSIKKAKENKADIFGFGEAIEDVAPKAWKKLEPDWPNEFAELQVNISTDLHIRRLGTTNNSIIMRPEEER</sequence>
<name>A0A6L8V6K4_9BACL</name>
<dbReference type="EMBL" id="WTUZ01000022">
    <property type="protein sequence ID" value="MZQ85241.1"/>
    <property type="molecule type" value="Genomic_DNA"/>
</dbReference>
<dbReference type="InterPro" id="IPR008844">
    <property type="entry name" value="Spore_GerAC-like"/>
</dbReference>
<evidence type="ECO:0000259" key="8">
    <source>
        <dbReference type="Pfam" id="PF05504"/>
    </source>
</evidence>
<keyword evidence="4" id="KW-0732">Signal</keyword>
<dbReference type="GO" id="GO:0009847">
    <property type="term" value="P:spore germination"/>
    <property type="evidence" value="ECO:0007669"/>
    <property type="project" value="InterPro"/>
</dbReference>
<dbReference type="Gene3D" id="3.30.300.210">
    <property type="entry name" value="Nutrient germinant receptor protein C, domain 3"/>
    <property type="match status" value="1"/>
</dbReference>
<dbReference type="Pfam" id="PF05504">
    <property type="entry name" value="Spore_GerAC"/>
    <property type="match status" value="1"/>
</dbReference>
<feature type="domain" description="Spore germination GerAC-like C-terminal" evidence="8">
    <location>
        <begin position="223"/>
        <end position="386"/>
    </location>
</feature>
<feature type="domain" description="Spore germination protein N-terminal" evidence="9">
    <location>
        <begin position="23"/>
        <end position="197"/>
    </location>
</feature>
<dbReference type="PANTHER" id="PTHR35789">
    <property type="entry name" value="SPORE GERMINATION PROTEIN B3"/>
    <property type="match status" value="1"/>
</dbReference>
<evidence type="ECO:0000256" key="7">
    <source>
        <dbReference type="ARBA" id="ARBA00023288"/>
    </source>
</evidence>
<dbReference type="AlphaFoldDB" id="A0A6L8V6K4"/>
<evidence type="ECO:0000256" key="2">
    <source>
        <dbReference type="ARBA" id="ARBA00007886"/>
    </source>
</evidence>
<proteinExistence type="inferred from homology"/>
<dbReference type="RefSeq" id="WP_161409349.1">
    <property type="nucleotide sequence ID" value="NZ_WTUZ01000022.1"/>
</dbReference>
<dbReference type="InterPro" id="IPR057336">
    <property type="entry name" value="GerAC_N"/>
</dbReference>
<dbReference type="NCBIfam" id="TIGR02887">
    <property type="entry name" value="spore_ger_x_C"/>
    <property type="match status" value="1"/>
</dbReference>
<keyword evidence="11" id="KW-1185">Reference proteome</keyword>
<dbReference type="Proteomes" id="UP000481087">
    <property type="component" value="Unassembled WGS sequence"/>
</dbReference>
<gene>
    <name evidence="10" type="ORF">GQF01_24295</name>
</gene>
<evidence type="ECO:0000259" key="9">
    <source>
        <dbReference type="Pfam" id="PF25198"/>
    </source>
</evidence>
<comment type="subcellular location">
    <subcellularLocation>
        <location evidence="1">Membrane</location>
        <topology evidence="1">Lipid-anchor</topology>
    </subcellularLocation>
</comment>
<keyword evidence="7" id="KW-0449">Lipoprotein</keyword>
<evidence type="ECO:0000256" key="5">
    <source>
        <dbReference type="ARBA" id="ARBA00023136"/>
    </source>
</evidence>
<dbReference type="InterPro" id="IPR038501">
    <property type="entry name" value="Spore_GerAC_C_sf"/>
</dbReference>
<reference evidence="10 11" key="1">
    <citation type="submission" date="2019-12" db="EMBL/GenBank/DDBJ databases">
        <title>Paenibacillus sp. nov. sp. isolated from soil.</title>
        <authorList>
            <person name="Kim J."/>
            <person name="Jeong S.E."/>
            <person name="Jung H.S."/>
            <person name="Jeon C.O."/>
        </authorList>
    </citation>
    <scope>NUCLEOTIDE SEQUENCE [LARGE SCALE GENOMIC DNA]</scope>
    <source>
        <strain evidence="10 11">5J-6</strain>
    </source>
</reference>
<keyword evidence="5" id="KW-0472">Membrane</keyword>
<dbReference type="GO" id="GO:0016020">
    <property type="term" value="C:membrane"/>
    <property type="evidence" value="ECO:0007669"/>
    <property type="project" value="UniProtKB-SubCell"/>
</dbReference>
<organism evidence="10 11">
    <name type="scientific">Paenibacillus silvestris</name>
    <dbReference type="NCBI Taxonomy" id="2606219"/>
    <lineage>
        <taxon>Bacteria</taxon>
        <taxon>Bacillati</taxon>
        <taxon>Bacillota</taxon>
        <taxon>Bacilli</taxon>
        <taxon>Bacillales</taxon>
        <taxon>Paenibacillaceae</taxon>
        <taxon>Paenibacillus</taxon>
    </lineage>
</organism>
<comment type="similarity">
    <text evidence="2">Belongs to the GerABKC lipoprotein family.</text>
</comment>
<dbReference type="Pfam" id="PF25198">
    <property type="entry name" value="Spore_GerAC_N"/>
    <property type="match status" value="1"/>
</dbReference>
<evidence type="ECO:0000313" key="11">
    <source>
        <dbReference type="Proteomes" id="UP000481087"/>
    </source>
</evidence>
<dbReference type="InterPro" id="IPR046953">
    <property type="entry name" value="Spore_GerAC-like_C"/>
</dbReference>
<evidence type="ECO:0000256" key="3">
    <source>
        <dbReference type="ARBA" id="ARBA00022544"/>
    </source>
</evidence>